<dbReference type="Proteomes" id="UP001303046">
    <property type="component" value="Unassembled WGS sequence"/>
</dbReference>
<sequence length="113" mass="12725">MDDSKTDEGDRRTANSGVYLEASNKHMRNTTLHTLALCVGSIRKRERRSDMELPAGGAWATEADRGSSLNSIAGNDFQRYPVGNDWLWEHLDKSRTTWIQGRSTAHMMIRTAS</sequence>
<keyword evidence="2" id="KW-1185">Reference proteome</keyword>
<evidence type="ECO:0000313" key="1">
    <source>
        <dbReference type="EMBL" id="KAK6756423.1"/>
    </source>
</evidence>
<comment type="caution">
    <text evidence="1">The sequence shown here is derived from an EMBL/GenBank/DDBJ whole genome shotgun (WGS) entry which is preliminary data.</text>
</comment>
<organism evidence="1 2">
    <name type="scientific">Necator americanus</name>
    <name type="common">Human hookworm</name>
    <dbReference type="NCBI Taxonomy" id="51031"/>
    <lineage>
        <taxon>Eukaryota</taxon>
        <taxon>Metazoa</taxon>
        <taxon>Ecdysozoa</taxon>
        <taxon>Nematoda</taxon>
        <taxon>Chromadorea</taxon>
        <taxon>Rhabditida</taxon>
        <taxon>Rhabditina</taxon>
        <taxon>Rhabditomorpha</taxon>
        <taxon>Strongyloidea</taxon>
        <taxon>Ancylostomatidae</taxon>
        <taxon>Bunostominae</taxon>
        <taxon>Necator</taxon>
    </lineage>
</organism>
<accession>A0ABR1E1L1</accession>
<name>A0ABR1E1L1_NECAM</name>
<gene>
    <name evidence="1" type="primary">Necator_chrV.g19480</name>
    <name evidence="1" type="ORF">RB195_014688</name>
</gene>
<proteinExistence type="predicted"/>
<dbReference type="EMBL" id="JAVFWL010000005">
    <property type="protein sequence ID" value="KAK6756423.1"/>
    <property type="molecule type" value="Genomic_DNA"/>
</dbReference>
<evidence type="ECO:0000313" key="2">
    <source>
        <dbReference type="Proteomes" id="UP001303046"/>
    </source>
</evidence>
<reference evidence="1 2" key="1">
    <citation type="submission" date="2023-08" db="EMBL/GenBank/DDBJ databases">
        <title>A Necator americanus chromosomal reference genome.</title>
        <authorList>
            <person name="Ilik V."/>
            <person name="Petrzelkova K.J."/>
            <person name="Pardy F."/>
            <person name="Fuh T."/>
            <person name="Niatou-Singa F.S."/>
            <person name="Gouil Q."/>
            <person name="Baker L."/>
            <person name="Ritchie M.E."/>
            <person name="Jex A.R."/>
            <person name="Gazzola D."/>
            <person name="Li H."/>
            <person name="Toshio Fujiwara R."/>
            <person name="Zhan B."/>
            <person name="Aroian R.V."/>
            <person name="Pafco B."/>
            <person name="Schwarz E.M."/>
        </authorList>
    </citation>
    <scope>NUCLEOTIDE SEQUENCE [LARGE SCALE GENOMIC DNA]</scope>
    <source>
        <strain evidence="1 2">Aroian</strain>
        <tissue evidence="1">Whole animal</tissue>
    </source>
</reference>
<protein>
    <submittedName>
        <fullName evidence="1">Uncharacterized protein</fullName>
    </submittedName>
</protein>